<organism evidence="1">
    <name type="scientific">Paraconexibacter sp. AEG42_29</name>
    <dbReference type="NCBI Taxonomy" id="2997339"/>
    <lineage>
        <taxon>Bacteria</taxon>
        <taxon>Bacillati</taxon>
        <taxon>Actinomycetota</taxon>
        <taxon>Thermoleophilia</taxon>
        <taxon>Solirubrobacterales</taxon>
        <taxon>Paraconexibacteraceae</taxon>
        <taxon>Paraconexibacter</taxon>
    </lineage>
</organism>
<accession>A0AAU7AVU8</accession>
<proteinExistence type="predicted"/>
<gene>
    <name evidence="1" type="ORF">DSM112329_02626</name>
</gene>
<name>A0AAU7AVU8_9ACTN</name>
<reference evidence="1" key="1">
    <citation type="submission" date="2022-12" db="EMBL/GenBank/DDBJ databases">
        <title>Paraconexibacter alkalitolerans sp. nov. and Baekduia alba sp. nov., isolated from soil and emended description of the genera Paraconexibacter (Chun et al., 2020) and Baekduia (An et al., 2020).</title>
        <authorList>
            <person name="Vieira S."/>
            <person name="Huber K.J."/>
            <person name="Geppert A."/>
            <person name="Wolf J."/>
            <person name="Neumann-Schaal M."/>
            <person name="Muesken M."/>
            <person name="Overmann J."/>
        </authorList>
    </citation>
    <scope>NUCLEOTIDE SEQUENCE</scope>
    <source>
        <strain evidence="1">AEG42_29</strain>
    </source>
</reference>
<protein>
    <recommendedName>
        <fullName evidence="2">DUF58 domain-containing protein</fullName>
    </recommendedName>
</protein>
<dbReference type="RefSeq" id="WP_354702270.1">
    <property type="nucleotide sequence ID" value="NZ_CP114014.1"/>
</dbReference>
<dbReference type="AlphaFoldDB" id="A0AAU7AVU8"/>
<dbReference type="PANTHER" id="PTHR34351">
    <property type="entry name" value="SLR1927 PROTEIN-RELATED"/>
    <property type="match status" value="1"/>
</dbReference>
<dbReference type="KEGG" id="parq:DSM112329_02626"/>
<evidence type="ECO:0008006" key="2">
    <source>
        <dbReference type="Google" id="ProtNLM"/>
    </source>
</evidence>
<sequence length="375" mass="38545">MGGALRLGGLGAALTLVAAALDAEPLFVPGVALLLIAAGACGWVWAAAHGLSVTRAVGSTTVVEGAPITVRTEVRSPWLLTPTGTLDDGLLGEPVALEGGRDRGVRVLHATPRFPRRGRIALPPPEVTVRDPFGLAVRTVAGHPHELLVLPAIHPVLRTDGGGDGDAIGRRQARSRVTAEVELDGLRPLRSGTSAARISWAVWARTGEMYERHLRPDGDDRPIVVLDTRTASPGAGPGETTIDADEQLDAAVRATASLCVFLAGRGGCSLLLPGDRQPVALQPGLGGWPRQHIRLALVRGGGTPAAGALTGRIGVIFYVSAQPLTGTPRVLAHAAGNGRVLVVPAGMPGRTPTFEVAGCSGYDLAPRGAVHGTAA</sequence>
<evidence type="ECO:0000313" key="1">
    <source>
        <dbReference type="EMBL" id="XAY05768.1"/>
    </source>
</evidence>
<dbReference type="PANTHER" id="PTHR34351:SF1">
    <property type="entry name" value="SLR1927 PROTEIN"/>
    <property type="match status" value="1"/>
</dbReference>
<dbReference type="EMBL" id="CP114014">
    <property type="protein sequence ID" value="XAY05768.1"/>
    <property type="molecule type" value="Genomic_DNA"/>
</dbReference>